<proteinExistence type="inferred from homology"/>
<keyword evidence="9 11" id="KW-0472">Membrane</keyword>
<dbReference type="GO" id="GO:0005524">
    <property type="term" value="F:ATP binding"/>
    <property type="evidence" value="ECO:0007669"/>
    <property type="project" value="UniProtKB-KW"/>
</dbReference>
<dbReference type="AlphaFoldDB" id="A0A067DRT2"/>
<keyword evidence="6" id="KW-0547">Nucleotide-binding</keyword>
<reference evidence="13 14" key="1">
    <citation type="submission" date="2014-04" db="EMBL/GenBank/DDBJ databases">
        <authorList>
            <consortium name="International Citrus Genome Consortium"/>
            <person name="Gmitter F."/>
            <person name="Chen C."/>
            <person name="Farmerie W."/>
            <person name="Harkins T."/>
            <person name="Desany B."/>
            <person name="Mohiuddin M."/>
            <person name="Kodira C."/>
            <person name="Borodovsky M."/>
            <person name="Lomsadze A."/>
            <person name="Burns P."/>
            <person name="Jenkins J."/>
            <person name="Prochnik S."/>
            <person name="Shu S."/>
            <person name="Chapman J."/>
            <person name="Pitluck S."/>
            <person name="Schmutz J."/>
            <person name="Rokhsar D."/>
        </authorList>
    </citation>
    <scope>NUCLEOTIDE SEQUENCE</scope>
</reference>
<dbReference type="PROSITE" id="PS50893">
    <property type="entry name" value="ABC_TRANSPORTER_2"/>
    <property type="match status" value="1"/>
</dbReference>
<feature type="region of interest" description="Disordered" evidence="10">
    <location>
        <begin position="1"/>
        <end position="35"/>
    </location>
</feature>
<dbReference type="Gene3D" id="3.40.50.300">
    <property type="entry name" value="P-loop containing nucleotide triphosphate hydrolases"/>
    <property type="match status" value="1"/>
</dbReference>
<dbReference type="PANTHER" id="PTHR48040">
    <property type="entry name" value="PLEIOTROPIC DRUG RESISTANCE PROTEIN 1-LIKE ISOFORM X1"/>
    <property type="match status" value="1"/>
</dbReference>
<feature type="transmembrane region" description="Helical" evidence="11">
    <location>
        <begin position="611"/>
        <end position="630"/>
    </location>
</feature>
<evidence type="ECO:0000313" key="13">
    <source>
        <dbReference type="EMBL" id="KDO44270.1"/>
    </source>
</evidence>
<dbReference type="InterPro" id="IPR034001">
    <property type="entry name" value="ABCG_PDR_1"/>
</dbReference>
<dbReference type="InterPro" id="IPR003439">
    <property type="entry name" value="ABC_transporter-like_ATP-bd"/>
</dbReference>
<keyword evidence="5" id="KW-0677">Repeat</keyword>
<dbReference type="InterPro" id="IPR003593">
    <property type="entry name" value="AAA+_ATPase"/>
</dbReference>
<dbReference type="InterPro" id="IPR043926">
    <property type="entry name" value="ABCG_dom"/>
</dbReference>
<evidence type="ECO:0000256" key="9">
    <source>
        <dbReference type="ARBA" id="ARBA00023136"/>
    </source>
</evidence>
<accession>A0A067DRT2</accession>
<evidence type="ECO:0000256" key="4">
    <source>
        <dbReference type="ARBA" id="ARBA00022692"/>
    </source>
</evidence>
<evidence type="ECO:0000256" key="8">
    <source>
        <dbReference type="ARBA" id="ARBA00022989"/>
    </source>
</evidence>
<keyword evidence="3" id="KW-0813">Transport</keyword>
<evidence type="ECO:0000313" key="14">
    <source>
        <dbReference type="Proteomes" id="UP000027120"/>
    </source>
</evidence>
<keyword evidence="4 11" id="KW-0812">Transmembrane</keyword>
<sequence>MATDGSTSRSASPRSSSEGAFPRSPREEEEDDEKEALKWAAHEKLPSLGLQERQRLIDKLVKVTDVDNEKFMLKLRYRFDRVGIELPKVEVRYEHLNIEAEAFLASKALPTFTSFFTNIIEAFFNSIHILTTKKKHLTILKDVSGIIKPGRMTLLLGPPSSGKTTLLLALAGQLDSSLKVSGRVTYNGHDMNEFVPQRTAAYISQHDVHIGEMTVRETLAFSARCQGVGSRYDMLTELARREKEAGIKPDLFIDVFMKAAATEGQEANVLTDYYLKVLGLDVCADTLVGDEMVRGISGGQKKRLTTGEMMVGPALALFMDEISNGLDSSTTFHIVNSLRQNIHILNGTAVISLLQPAPETYDLFDDIILLSDGQIVYQGPCELVLDFFESMGFKCPERKSVADFLQEVTSRKDQRQYWVHREMPYRFITVQEFSEAFQSFHVGQKLTDELRTPLDKSKSHPAALTTKGYGVGMKELFKANISREFLLIKRNSFVYIFKLIQLSTMALVSSTLFFRANMNKDSVSDGGIYIGAMFFAVIMTTFNGMSDISMTVAKLPIFYKQRGLRFYPAWAYALPAWILKIPISFLEVSIWVFLTYYAIGFDPNIGRLFKQLLLLLFINQMASALFRFIAAAGRNMIVAMSFGSFALVVFFAFGGFVLSQ</sequence>
<dbReference type="GO" id="GO:0016020">
    <property type="term" value="C:membrane"/>
    <property type="evidence" value="ECO:0007669"/>
    <property type="project" value="UniProtKB-SubCell"/>
</dbReference>
<dbReference type="Proteomes" id="UP000027120">
    <property type="component" value="Unassembled WGS sequence"/>
</dbReference>
<evidence type="ECO:0000259" key="12">
    <source>
        <dbReference type="PROSITE" id="PS50893"/>
    </source>
</evidence>
<name>A0A067DRT2_CITSI</name>
<dbReference type="Pfam" id="PF00005">
    <property type="entry name" value="ABC_tran"/>
    <property type="match status" value="1"/>
</dbReference>
<keyword evidence="14" id="KW-1185">Reference proteome</keyword>
<dbReference type="FunFam" id="3.40.50.300:FF:000179">
    <property type="entry name" value="ABC transporter G family member 34"/>
    <property type="match status" value="1"/>
</dbReference>
<feature type="transmembrane region" description="Helical" evidence="11">
    <location>
        <begin position="636"/>
        <end position="658"/>
    </location>
</feature>
<dbReference type="SMART" id="SM00382">
    <property type="entry name" value="AAA"/>
    <property type="match status" value="1"/>
</dbReference>
<protein>
    <recommendedName>
        <fullName evidence="12">ABC transporter domain-containing protein</fullName>
    </recommendedName>
</protein>
<dbReference type="InterPro" id="IPR027417">
    <property type="entry name" value="P-loop_NTPase"/>
</dbReference>
<keyword evidence="8 11" id="KW-1133">Transmembrane helix</keyword>
<evidence type="ECO:0000256" key="5">
    <source>
        <dbReference type="ARBA" id="ARBA00022737"/>
    </source>
</evidence>
<dbReference type="Pfam" id="PF19055">
    <property type="entry name" value="ABC2_membrane_7"/>
    <property type="match status" value="1"/>
</dbReference>
<evidence type="ECO:0000256" key="7">
    <source>
        <dbReference type="ARBA" id="ARBA00022840"/>
    </source>
</evidence>
<gene>
    <name evidence="13" type="ORF">CISIN_1g0466561mg</name>
</gene>
<evidence type="ECO:0000256" key="1">
    <source>
        <dbReference type="ARBA" id="ARBA00004141"/>
    </source>
</evidence>
<dbReference type="GO" id="GO:0016887">
    <property type="term" value="F:ATP hydrolysis activity"/>
    <property type="evidence" value="ECO:0007669"/>
    <property type="project" value="InterPro"/>
</dbReference>
<comment type="subcellular location">
    <subcellularLocation>
        <location evidence="1">Membrane</location>
        <topology evidence="1">Multi-pass membrane protein</topology>
    </subcellularLocation>
</comment>
<evidence type="ECO:0000256" key="6">
    <source>
        <dbReference type="ARBA" id="ARBA00022741"/>
    </source>
</evidence>
<organism evidence="13 14">
    <name type="scientific">Citrus sinensis</name>
    <name type="common">Sweet orange</name>
    <name type="synonym">Citrus aurantium var. sinensis</name>
    <dbReference type="NCBI Taxonomy" id="2711"/>
    <lineage>
        <taxon>Eukaryota</taxon>
        <taxon>Viridiplantae</taxon>
        <taxon>Streptophyta</taxon>
        <taxon>Embryophyta</taxon>
        <taxon>Tracheophyta</taxon>
        <taxon>Spermatophyta</taxon>
        <taxon>Magnoliopsida</taxon>
        <taxon>eudicotyledons</taxon>
        <taxon>Gunneridae</taxon>
        <taxon>Pentapetalae</taxon>
        <taxon>rosids</taxon>
        <taxon>malvids</taxon>
        <taxon>Sapindales</taxon>
        <taxon>Rutaceae</taxon>
        <taxon>Aurantioideae</taxon>
        <taxon>Citrus</taxon>
    </lineage>
</organism>
<feature type="transmembrane region" description="Helical" evidence="11">
    <location>
        <begin position="493"/>
        <end position="514"/>
    </location>
</feature>
<dbReference type="GO" id="GO:0140359">
    <property type="term" value="F:ABC-type transporter activity"/>
    <property type="evidence" value="ECO:0007669"/>
    <property type="project" value="InterPro"/>
</dbReference>
<evidence type="ECO:0000256" key="2">
    <source>
        <dbReference type="ARBA" id="ARBA00006012"/>
    </source>
</evidence>
<dbReference type="PANTHER" id="PTHR48040:SF45">
    <property type="entry name" value="PLEIOTROPIC DRUG RESISTANCE PROTEIN 1-LIKE"/>
    <property type="match status" value="1"/>
</dbReference>
<feature type="transmembrane region" description="Helical" evidence="11">
    <location>
        <begin position="526"/>
        <end position="545"/>
    </location>
</feature>
<dbReference type="eggNOG" id="KOG0065">
    <property type="taxonomic scope" value="Eukaryota"/>
</dbReference>
<evidence type="ECO:0000256" key="10">
    <source>
        <dbReference type="SAM" id="MobiDB-lite"/>
    </source>
</evidence>
<keyword evidence="7" id="KW-0067">ATP-binding</keyword>
<dbReference type="SUPFAM" id="SSF52540">
    <property type="entry name" value="P-loop containing nucleoside triphosphate hydrolases"/>
    <property type="match status" value="1"/>
</dbReference>
<dbReference type="Pfam" id="PF01061">
    <property type="entry name" value="ABC2_membrane"/>
    <property type="match status" value="1"/>
</dbReference>
<evidence type="ECO:0000256" key="11">
    <source>
        <dbReference type="SAM" id="Phobius"/>
    </source>
</evidence>
<evidence type="ECO:0000256" key="3">
    <source>
        <dbReference type="ARBA" id="ARBA00022448"/>
    </source>
</evidence>
<dbReference type="EMBL" id="KK785315">
    <property type="protein sequence ID" value="KDO44270.1"/>
    <property type="molecule type" value="Genomic_DNA"/>
</dbReference>
<dbReference type="STRING" id="2711.A0A067DRT2"/>
<comment type="similarity">
    <text evidence="2">Belongs to the ABC transporter superfamily. ABCG family. PDR (TC 3.A.1.205) subfamily.</text>
</comment>
<feature type="non-terminal residue" evidence="13">
    <location>
        <position position="660"/>
    </location>
</feature>
<feature type="transmembrane region" description="Helical" evidence="11">
    <location>
        <begin position="577"/>
        <end position="599"/>
    </location>
</feature>
<feature type="compositionally biased region" description="Low complexity" evidence="10">
    <location>
        <begin position="1"/>
        <end position="17"/>
    </location>
</feature>
<feature type="domain" description="ABC transporter" evidence="12">
    <location>
        <begin position="124"/>
        <end position="397"/>
    </location>
</feature>
<dbReference type="CDD" id="cd03233">
    <property type="entry name" value="ABCG_PDR_domain1"/>
    <property type="match status" value="1"/>
</dbReference>
<dbReference type="InterPro" id="IPR013525">
    <property type="entry name" value="ABC2_TM"/>
</dbReference>